<dbReference type="AlphaFoldDB" id="A0A9D0ZCA2"/>
<dbReference type="CDD" id="cd02980">
    <property type="entry name" value="TRX_Fd_family"/>
    <property type="match status" value="1"/>
</dbReference>
<feature type="compositionally biased region" description="Low complexity" evidence="1">
    <location>
        <begin position="44"/>
        <end position="59"/>
    </location>
</feature>
<dbReference type="InterPro" id="IPR036249">
    <property type="entry name" value="Thioredoxin-like_sf"/>
</dbReference>
<dbReference type="Proteomes" id="UP000886887">
    <property type="component" value="Unassembled WGS sequence"/>
</dbReference>
<sequence>MEAAQPPALPPQPRQGSAPTPLVEAALPLPPGRRCVHEARTSRAPRAPRAPAGGVRPPGRVCPPGGPVDGAAVPGRAGAARAAALLPHARGGAGVRQGRAARGEAQVRPQAGRGGAAGRVRAAGRRRGQGRADARGGPRPRAGEQPDGHRAGLLALAVQGALRRADAALAHELQGQHAPALREGPQQRLCLHRPAAGAQVRRVGVPGRLRRHQVHDAPGQDGVLLRRAGGGAQGAARPGAARHHGLRPLQGPRPLRRAAVRRHPHRAAAAVHRRGLSRRDGERARGHPRGRGRGGQGLPHRGGAVRRAGRSDRQVLRAQARQPLPGAAPALRQERQEARAVHRIPAHQGRRARPLQGEDGLSPHVRDDRLRPAHGRADPIPPAKAHRQSAARLLRKGVRPGLHRRLSHRGGRARAALHRRLLPRAGQGLLPQAPAARRGGGLTACPNPSRGICRILPESFVLCQFSRPHTGIGRPRGESYPPQIPIFYDPIVWRLVGMKDITVCIGSSCHLRGSREVVQALDRLVREAGLQEEINLRGSFCMGACEQGVCVTFEGARYSLSPATAEAFFRDTVLPALGAQGGKA</sequence>
<dbReference type="SUPFAM" id="SSF52833">
    <property type="entry name" value="Thioredoxin-like"/>
    <property type="match status" value="1"/>
</dbReference>
<evidence type="ECO:0000313" key="3">
    <source>
        <dbReference type="Proteomes" id="UP000886887"/>
    </source>
</evidence>
<evidence type="ECO:0000313" key="2">
    <source>
        <dbReference type="EMBL" id="HIQ71925.1"/>
    </source>
</evidence>
<feature type="compositionally biased region" description="Basic residues" evidence="1">
    <location>
        <begin position="254"/>
        <end position="276"/>
    </location>
</feature>
<feature type="compositionally biased region" description="Low complexity" evidence="1">
    <location>
        <begin position="90"/>
        <end position="111"/>
    </location>
</feature>
<feature type="region of interest" description="Disordered" evidence="1">
    <location>
        <begin position="230"/>
        <end position="390"/>
    </location>
</feature>
<feature type="compositionally biased region" description="Basic and acidic residues" evidence="1">
    <location>
        <begin position="364"/>
        <end position="377"/>
    </location>
</feature>
<evidence type="ECO:0000256" key="1">
    <source>
        <dbReference type="SAM" id="MobiDB-lite"/>
    </source>
</evidence>
<feature type="region of interest" description="Disordered" evidence="1">
    <location>
        <begin position="1"/>
        <end position="74"/>
    </location>
</feature>
<dbReference type="EMBL" id="DVFJ01000022">
    <property type="protein sequence ID" value="HIQ71925.1"/>
    <property type="molecule type" value="Genomic_DNA"/>
</dbReference>
<proteinExistence type="predicted"/>
<feature type="compositionally biased region" description="Basic residues" evidence="1">
    <location>
        <begin position="341"/>
        <end position="353"/>
    </location>
</feature>
<feature type="region of interest" description="Disordered" evidence="1">
    <location>
        <begin position="90"/>
        <end position="149"/>
    </location>
</feature>
<dbReference type="Pfam" id="PF01257">
    <property type="entry name" value="2Fe-2S_thioredx"/>
    <property type="match status" value="1"/>
</dbReference>
<dbReference type="Gene3D" id="3.40.30.10">
    <property type="entry name" value="Glutaredoxin"/>
    <property type="match status" value="1"/>
</dbReference>
<protein>
    <submittedName>
        <fullName evidence="2">(2Fe-2S) ferredoxin domain-containing protein</fullName>
    </submittedName>
</protein>
<name>A0A9D0ZCA2_9FIRM</name>
<comment type="caution">
    <text evidence="2">The sequence shown here is derived from an EMBL/GenBank/DDBJ whole genome shotgun (WGS) entry which is preliminary data.</text>
</comment>
<feature type="compositionally biased region" description="Basic and acidic residues" evidence="1">
    <location>
        <begin position="130"/>
        <end position="149"/>
    </location>
</feature>
<accession>A0A9D0ZCA2</accession>
<reference evidence="2" key="2">
    <citation type="journal article" date="2021" name="PeerJ">
        <title>Extensive microbial diversity within the chicken gut microbiome revealed by metagenomics and culture.</title>
        <authorList>
            <person name="Gilroy R."/>
            <person name="Ravi A."/>
            <person name="Getino M."/>
            <person name="Pursley I."/>
            <person name="Horton D.L."/>
            <person name="Alikhan N.F."/>
            <person name="Baker D."/>
            <person name="Gharbi K."/>
            <person name="Hall N."/>
            <person name="Watson M."/>
            <person name="Adriaenssens E.M."/>
            <person name="Foster-Nyarko E."/>
            <person name="Jarju S."/>
            <person name="Secka A."/>
            <person name="Antonio M."/>
            <person name="Oren A."/>
            <person name="Chaudhuri R.R."/>
            <person name="La Ragione R."/>
            <person name="Hildebrand F."/>
            <person name="Pallen M.J."/>
        </authorList>
    </citation>
    <scope>NUCLEOTIDE SEQUENCE</scope>
    <source>
        <strain evidence="2">ChiSxjej2B14-6234</strain>
    </source>
</reference>
<organism evidence="2 3">
    <name type="scientific">Candidatus Onthenecus intestinigallinarum</name>
    <dbReference type="NCBI Taxonomy" id="2840875"/>
    <lineage>
        <taxon>Bacteria</taxon>
        <taxon>Bacillati</taxon>
        <taxon>Bacillota</taxon>
        <taxon>Clostridia</taxon>
        <taxon>Eubacteriales</taxon>
        <taxon>Candidatus Onthenecus</taxon>
    </lineage>
</organism>
<gene>
    <name evidence="2" type="ORF">IAB73_06950</name>
</gene>
<reference evidence="2" key="1">
    <citation type="submission" date="2020-10" db="EMBL/GenBank/DDBJ databases">
        <authorList>
            <person name="Gilroy R."/>
        </authorList>
    </citation>
    <scope>NUCLEOTIDE SEQUENCE</scope>
    <source>
        <strain evidence="2">ChiSxjej2B14-6234</strain>
    </source>
</reference>